<dbReference type="AlphaFoldDB" id="A0A2S7CX65"/>
<dbReference type="PANTHER" id="PTHR36924">
    <property type="entry name" value="ANTITOXIN HIGA-1"/>
    <property type="match status" value="1"/>
</dbReference>
<dbReference type="GO" id="GO:0003677">
    <property type="term" value="F:DNA binding"/>
    <property type="evidence" value="ECO:0007669"/>
    <property type="project" value="UniProtKB-KW"/>
</dbReference>
<dbReference type="SMART" id="SM00530">
    <property type="entry name" value="HTH_XRE"/>
    <property type="match status" value="1"/>
</dbReference>
<evidence type="ECO:0000259" key="2">
    <source>
        <dbReference type="PROSITE" id="PS50943"/>
    </source>
</evidence>
<dbReference type="RefSeq" id="WP_046965111.1">
    <property type="nucleotide sequence ID" value="NZ_MDEI01000022.1"/>
</dbReference>
<proteinExistence type="predicted"/>
<dbReference type="Pfam" id="PF01381">
    <property type="entry name" value="HTH_3"/>
    <property type="match status" value="1"/>
</dbReference>
<keyword evidence="1" id="KW-0238">DNA-binding</keyword>
<dbReference type="OrthoDB" id="9793869at2"/>
<gene>
    <name evidence="3" type="primary">higA</name>
    <name evidence="3" type="ORF">XpiCFBP4643_19500</name>
</gene>
<accession>A0A2S7CX65</accession>
<dbReference type="SUPFAM" id="SSF47413">
    <property type="entry name" value="lambda repressor-like DNA-binding domains"/>
    <property type="match status" value="1"/>
</dbReference>
<dbReference type="PANTHER" id="PTHR36924:SF1">
    <property type="entry name" value="ANTITOXIN HIGA-1"/>
    <property type="match status" value="1"/>
</dbReference>
<dbReference type="InterPro" id="IPR001387">
    <property type="entry name" value="Cro/C1-type_HTH"/>
</dbReference>
<keyword evidence="4" id="KW-1185">Reference proteome</keyword>
<evidence type="ECO:0000313" key="4">
    <source>
        <dbReference type="Proteomes" id="UP000238191"/>
    </source>
</evidence>
<dbReference type="NCBIfam" id="TIGR02607">
    <property type="entry name" value="antidote_HigA"/>
    <property type="match status" value="1"/>
</dbReference>
<dbReference type="CDD" id="cd00093">
    <property type="entry name" value="HTH_XRE"/>
    <property type="match status" value="1"/>
</dbReference>
<comment type="caution">
    <text evidence="3">The sequence shown here is derived from an EMBL/GenBank/DDBJ whole genome shotgun (WGS) entry which is preliminary data.</text>
</comment>
<dbReference type="InterPro" id="IPR010982">
    <property type="entry name" value="Lambda_DNA-bd_dom_sf"/>
</dbReference>
<dbReference type="Gene3D" id="1.10.260.40">
    <property type="entry name" value="lambda repressor-like DNA-binding domains"/>
    <property type="match status" value="1"/>
</dbReference>
<dbReference type="Proteomes" id="UP000238191">
    <property type="component" value="Unassembled WGS sequence"/>
</dbReference>
<dbReference type="PROSITE" id="PS50943">
    <property type="entry name" value="HTH_CROC1"/>
    <property type="match status" value="1"/>
</dbReference>
<evidence type="ECO:0000256" key="1">
    <source>
        <dbReference type="ARBA" id="ARBA00023125"/>
    </source>
</evidence>
<feature type="domain" description="HTH cro/C1-type" evidence="2">
    <location>
        <begin position="14"/>
        <end position="68"/>
    </location>
</feature>
<name>A0A2S7CX65_9XANT</name>
<evidence type="ECO:0000313" key="3">
    <source>
        <dbReference type="EMBL" id="PPU66197.1"/>
    </source>
</evidence>
<organism evidence="3 4">
    <name type="scientific">Xanthomonas pisi</name>
    <dbReference type="NCBI Taxonomy" id="56457"/>
    <lineage>
        <taxon>Bacteria</taxon>
        <taxon>Pseudomonadati</taxon>
        <taxon>Pseudomonadota</taxon>
        <taxon>Gammaproteobacteria</taxon>
        <taxon>Lysobacterales</taxon>
        <taxon>Lysobacteraceae</taxon>
        <taxon>Xanthomonas</taxon>
    </lineage>
</organism>
<reference evidence="4" key="1">
    <citation type="submission" date="2016-08" db="EMBL/GenBank/DDBJ databases">
        <authorList>
            <person name="Merda D."/>
            <person name="Briand M."/>
            <person name="Taghouti G."/>
            <person name="Carrere S."/>
            <person name="Gouzy J."/>
            <person name="Portier P."/>
            <person name="Jacques M.-A."/>
            <person name="Fischer-Le Saux M."/>
        </authorList>
    </citation>
    <scope>NUCLEOTIDE SEQUENCE [LARGE SCALE GENOMIC DNA]</scope>
    <source>
        <strain evidence="4">CFBP4643</strain>
    </source>
</reference>
<dbReference type="EMBL" id="MDEI01000022">
    <property type="protein sequence ID" value="PPU66197.1"/>
    <property type="molecule type" value="Genomic_DNA"/>
</dbReference>
<dbReference type="InterPro" id="IPR013430">
    <property type="entry name" value="Toxin_antidote_HigA"/>
</dbReference>
<sequence length="96" mass="10512">MTVLPNIHPGEILLEEFLEPMGISQNALARATGVPPRRINEIVLGKRGITADTAVRLAAALGTTERFWLSLQADYELEQAHRALGDLPSRIKRLAA</sequence>
<protein>
    <submittedName>
        <fullName evidence="3">Transcriptional regulator</fullName>
    </submittedName>
</protein>